<evidence type="ECO:0000313" key="2">
    <source>
        <dbReference type="EMBL" id="EET78926.1"/>
    </source>
</evidence>
<name>C6RIC5_9BACT</name>
<feature type="compositionally biased region" description="Basic residues" evidence="1">
    <location>
        <begin position="1"/>
        <end position="16"/>
    </location>
</feature>
<sequence>MANKTARKTTQPRKNKSASSPRINNDGEAEQEKIDKGCEVIQSLCEIFRGNDINYWQGLNDIEERFDSFMSDMEQQNTDANYFTLADFAPYHIFLFHNDAKCRFYDIFYQFIIDCIHKANQVKPIEIIKYQAYLDGIELLLTALGERNIKRYPIREFSHYDHEHNQIYRDAKLTPEQNAMNSLANFEAYVKMYFSKHQETIERYENGAKIVIIKERFKDKIERLARNYQLDFDKTELKDNVLAGKIVRHFGIKETKTND</sequence>
<dbReference type="STRING" id="553219.CAMSH0001_0279"/>
<dbReference type="GeneID" id="60990857"/>
<protein>
    <submittedName>
        <fullName evidence="2">Uncharacterized protein</fullName>
    </submittedName>
</protein>
<dbReference type="Proteomes" id="UP000003107">
    <property type="component" value="Unassembled WGS sequence"/>
</dbReference>
<evidence type="ECO:0000313" key="3">
    <source>
        <dbReference type="Proteomes" id="UP000003107"/>
    </source>
</evidence>
<dbReference type="AlphaFoldDB" id="C6RIC5"/>
<accession>C6RIC5</accession>
<evidence type="ECO:0000256" key="1">
    <source>
        <dbReference type="SAM" id="MobiDB-lite"/>
    </source>
</evidence>
<reference evidence="2 3" key="1">
    <citation type="submission" date="2009-07" db="EMBL/GenBank/DDBJ databases">
        <authorList>
            <person name="Madupu R."/>
            <person name="Sebastian Y."/>
            <person name="Durkin A.S."/>
            <person name="Torralba M."/>
            <person name="Methe B."/>
            <person name="Sutton G.G."/>
            <person name="Strausberg R.L."/>
            <person name="Nelson K.E."/>
        </authorList>
    </citation>
    <scope>NUCLEOTIDE SEQUENCE [LARGE SCALE GENOMIC DNA]</scope>
    <source>
        <strain evidence="2 3">RM3277</strain>
    </source>
</reference>
<dbReference type="RefSeq" id="WP_002949702.1">
    <property type="nucleotide sequence ID" value="NZ_ACVQ01000029.1"/>
</dbReference>
<keyword evidence="3" id="KW-1185">Reference proteome</keyword>
<feature type="region of interest" description="Disordered" evidence="1">
    <location>
        <begin position="1"/>
        <end position="31"/>
    </location>
</feature>
<dbReference type="EMBL" id="ACVQ01000029">
    <property type="protein sequence ID" value="EET78926.1"/>
    <property type="molecule type" value="Genomic_DNA"/>
</dbReference>
<proteinExistence type="predicted"/>
<organism evidence="2 3">
    <name type="scientific">Campylobacter showae RM3277</name>
    <dbReference type="NCBI Taxonomy" id="553219"/>
    <lineage>
        <taxon>Bacteria</taxon>
        <taxon>Pseudomonadati</taxon>
        <taxon>Campylobacterota</taxon>
        <taxon>Epsilonproteobacteria</taxon>
        <taxon>Campylobacterales</taxon>
        <taxon>Campylobacteraceae</taxon>
        <taxon>Campylobacter</taxon>
    </lineage>
</organism>
<gene>
    <name evidence="2" type="ORF">CAMSH0001_0279</name>
</gene>
<comment type="caution">
    <text evidence="2">The sequence shown here is derived from an EMBL/GenBank/DDBJ whole genome shotgun (WGS) entry which is preliminary data.</text>
</comment>